<dbReference type="Proteomes" id="UP000575898">
    <property type="component" value="Unassembled WGS sequence"/>
</dbReference>
<organism evidence="2 3">
    <name type="scientific">Chitinivorax tropicus</name>
    <dbReference type="NCBI Taxonomy" id="714531"/>
    <lineage>
        <taxon>Bacteria</taxon>
        <taxon>Pseudomonadati</taxon>
        <taxon>Pseudomonadota</taxon>
        <taxon>Betaproteobacteria</taxon>
        <taxon>Chitinivorax</taxon>
    </lineage>
</organism>
<protein>
    <submittedName>
        <fullName evidence="2">Uncharacterized protein</fullName>
    </submittedName>
</protein>
<reference evidence="2 3" key="1">
    <citation type="submission" date="2020-08" db="EMBL/GenBank/DDBJ databases">
        <title>Genomic Encyclopedia of Type Strains, Phase IV (KMG-IV): sequencing the most valuable type-strain genomes for metagenomic binning, comparative biology and taxonomic classification.</title>
        <authorList>
            <person name="Goeker M."/>
        </authorList>
    </citation>
    <scope>NUCLEOTIDE SEQUENCE [LARGE SCALE GENOMIC DNA]</scope>
    <source>
        <strain evidence="2 3">DSM 27165</strain>
    </source>
</reference>
<sequence length="64" mass="7569">MRYILIIGWLYVALMFSIASNSWVDGLLKFLFLGVFITAVLLWLANSWARQKKREMKENINMDE</sequence>
<dbReference type="EMBL" id="JACHHY010000014">
    <property type="protein sequence ID" value="MBB5019163.1"/>
    <property type="molecule type" value="Genomic_DNA"/>
</dbReference>
<comment type="caution">
    <text evidence="2">The sequence shown here is derived from an EMBL/GenBank/DDBJ whole genome shotgun (WGS) entry which is preliminary data.</text>
</comment>
<keyword evidence="1" id="KW-0472">Membrane</keyword>
<gene>
    <name evidence="2" type="ORF">HNQ59_002461</name>
</gene>
<keyword evidence="3" id="KW-1185">Reference proteome</keyword>
<feature type="transmembrane region" description="Helical" evidence="1">
    <location>
        <begin position="7"/>
        <end position="24"/>
    </location>
</feature>
<keyword evidence="1" id="KW-1133">Transmembrane helix</keyword>
<evidence type="ECO:0000313" key="3">
    <source>
        <dbReference type="Proteomes" id="UP000575898"/>
    </source>
</evidence>
<accession>A0A840MSA6</accession>
<dbReference type="AlphaFoldDB" id="A0A840MSA6"/>
<evidence type="ECO:0000313" key="2">
    <source>
        <dbReference type="EMBL" id="MBB5019163.1"/>
    </source>
</evidence>
<feature type="transmembrane region" description="Helical" evidence="1">
    <location>
        <begin position="30"/>
        <end position="49"/>
    </location>
</feature>
<name>A0A840MSA6_9PROT</name>
<evidence type="ECO:0000256" key="1">
    <source>
        <dbReference type="SAM" id="Phobius"/>
    </source>
</evidence>
<proteinExistence type="predicted"/>
<dbReference type="RefSeq" id="WP_184039543.1">
    <property type="nucleotide sequence ID" value="NZ_JACHHY010000014.1"/>
</dbReference>
<keyword evidence="1" id="KW-0812">Transmembrane</keyword>